<evidence type="ECO:0000256" key="6">
    <source>
        <dbReference type="ARBA" id="ARBA00023171"/>
    </source>
</evidence>
<keyword evidence="5 7" id="KW-0560">Oxidoreductase</keyword>
<evidence type="ECO:0000256" key="3">
    <source>
        <dbReference type="ARBA" id="ARBA00022531"/>
    </source>
</evidence>
<accession>A0A9D4Z848</accession>
<comment type="catalytic activity">
    <reaction evidence="7">
        <text>chlorophyllide a + NADP(+) = protochlorophyllide a + NADPH + H(+)</text>
        <dbReference type="Rhea" id="RHEA:11132"/>
        <dbReference type="ChEBI" id="CHEBI:15378"/>
        <dbReference type="ChEBI" id="CHEBI:57783"/>
        <dbReference type="ChEBI" id="CHEBI:58349"/>
        <dbReference type="ChEBI" id="CHEBI:83348"/>
        <dbReference type="ChEBI" id="CHEBI:83350"/>
        <dbReference type="EC" id="1.3.1.33"/>
    </reaction>
</comment>
<comment type="similarity">
    <text evidence="2 7">Belongs to the short-chain dehydrogenases/reductases (SDR) family. POR subfamily.</text>
</comment>
<dbReference type="Gene3D" id="3.40.50.720">
    <property type="entry name" value="NAD(P)-binding Rossmann-like Domain"/>
    <property type="match status" value="1"/>
</dbReference>
<keyword evidence="7" id="KW-0809">Transit peptide</keyword>
<keyword evidence="4 7" id="KW-0521">NADP</keyword>
<dbReference type="SUPFAM" id="SSF51735">
    <property type="entry name" value="NAD(P)-binding Rossmann-fold domains"/>
    <property type="match status" value="1"/>
</dbReference>
<evidence type="ECO:0000256" key="2">
    <source>
        <dbReference type="ARBA" id="ARBA00005821"/>
    </source>
</evidence>
<dbReference type="CDD" id="cd09810">
    <property type="entry name" value="LPOR_like_SDR_c_like"/>
    <property type="match status" value="1"/>
</dbReference>
<dbReference type="NCBIfam" id="TIGR01289">
    <property type="entry name" value="LPOR"/>
    <property type="match status" value="1"/>
</dbReference>
<keyword evidence="3 7" id="KW-0602">Photosynthesis</keyword>
<dbReference type="Proteomes" id="UP000886520">
    <property type="component" value="Chromosome 21"/>
</dbReference>
<keyword evidence="7" id="KW-0150">Chloroplast</keyword>
<evidence type="ECO:0000256" key="7">
    <source>
        <dbReference type="RuleBase" id="RU365001"/>
    </source>
</evidence>
<organism evidence="8 9">
    <name type="scientific">Adiantum capillus-veneris</name>
    <name type="common">Maidenhair fern</name>
    <dbReference type="NCBI Taxonomy" id="13818"/>
    <lineage>
        <taxon>Eukaryota</taxon>
        <taxon>Viridiplantae</taxon>
        <taxon>Streptophyta</taxon>
        <taxon>Embryophyta</taxon>
        <taxon>Tracheophyta</taxon>
        <taxon>Polypodiopsida</taxon>
        <taxon>Polypodiidae</taxon>
        <taxon>Polypodiales</taxon>
        <taxon>Pteridineae</taxon>
        <taxon>Pteridaceae</taxon>
        <taxon>Vittarioideae</taxon>
        <taxon>Adiantum</taxon>
    </lineage>
</organism>
<dbReference type="PANTHER" id="PTHR44419">
    <property type="entry name" value="PROTOCHLOROPHYLLIDE REDUCTASE C, CHLOROPLASTIC"/>
    <property type="match status" value="1"/>
</dbReference>
<evidence type="ECO:0000313" key="8">
    <source>
        <dbReference type="EMBL" id="KAI5063191.1"/>
    </source>
</evidence>
<dbReference type="InterPro" id="IPR002347">
    <property type="entry name" value="SDR_fam"/>
</dbReference>
<dbReference type="GO" id="GO:0015995">
    <property type="term" value="P:chlorophyll biosynthetic process"/>
    <property type="evidence" value="ECO:0007669"/>
    <property type="project" value="UniProtKB-KW"/>
</dbReference>
<comment type="caution">
    <text evidence="8">The sequence shown here is derived from an EMBL/GenBank/DDBJ whole genome shotgun (WGS) entry which is preliminary data.</text>
</comment>
<comment type="pathway">
    <text evidence="1 7">Porphyrin-containing compound metabolism; chlorophyll biosynthesis.</text>
</comment>
<name>A0A9D4Z848_ADICA</name>
<keyword evidence="9" id="KW-1185">Reference proteome</keyword>
<dbReference type="InterPro" id="IPR036291">
    <property type="entry name" value="NAD(P)-bd_dom_sf"/>
</dbReference>
<evidence type="ECO:0000256" key="1">
    <source>
        <dbReference type="ARBA" id="ARBA00005173"/>
    </source>
</evidence>
<keyword evidence="6 7" id="KW-0149">Chlorophyll biosynthesis</keyword>
<comment type="function">
    <text evidence="7">Phototransformation of protochlorophyllide (Pchlide) to chlorophyllide (Chlide).</text>
</comment>
<dbReference type="Pfam" id="PF00106">
    <property type="entry name" value="adh_short"/>
    <property type="match status" value="1"/>
</dbReference>
<reference evidence="8" key="1">
    <citation type="submission" date="2021-01" db="EMBL/GenBank/DDBJ databases">
        <title>Adiantum capillus-veneris genome.</title>
        <authorList>
            <person name="Fang Y."/>
            <person name="Liao Q."/>
        </authorList>
    </citation>
    <scope>NUCLEOTIDE SEQUENCE</scope>
    <source>
        <strain evidence="8">H3</strain>
        <tissue evidence="8">Leaf</tissue>
    </source>
</reference>
<evidence type="ECO:0000313" key="9">
    <source>
        <dbReference type="Proteomes" id="UP000886520"/>
    </source>
</evidence>
<evidence type="ECO:0000256" key="5">
    <source>
        <dbReference type="ARBA" id="ARBA00023002"/>
    </source>
</evidence>
<keyword evidence="7" id="KW-0934">Plastid</keyword>
<dbReference type="EC" id="1.3.1.33" evidence="7"/>
<dbReference type="InterPro" id="IPR005979">
    <property type="entry name" value="Prochl_reduct"/>
</dbReference>
<evidence type="ECO:0000256" key="4">
    <source>
        <dbReference type="ARBA" id="ARBA00022857"/>
    </source>
</evidence>
<dbReference type="GO" id="GO:0009507">
    <property type="term" value="C:chloroplast"/>
    <property type="evidence" value="ECO:0007669"/>
    <property type="project" value="UniProtKB-SubCell"/>
</dbReference>
<dbReference type="AlphaFoldDB" id="A0A9D4Z848"/>
<dbReference type="PRINTS" id="PR00081">
    <property type="entry name" value="GDHRDH"/>
</dbReference>
<dbReference type="PANTHER" id="PTHR44419:SF19">
    <property type="entry name" value="PROTOCHLOROPHYLLIDE REDUCTASE A, CHLOROPLASTIC"/>
    <property type="match status" value="1"/>
</dbReference>
<sequence>MATLANCAAASHLVAKEKLASLSTESTFLGLQLHGHGQNAVRMINKVSKSHAIATSIRANAVAAPVETLKPADGKKTMTKSSCIITGASSGLGLATAKALTESGEWHVVMACRDFLKAEKAAKSVGLPKGSYTVMHLDLASLESVRQFVTNFRNSGMPLDVLVCNAAVYFPTAKEPTFSAEGFELSVATNHLGHFLLARLLLEDLEKSQSKAKRLIIVGSITGNTNTLAGNIPPKANLGDLRGLSGGLNGVNASPMIDGGAFDGAKAYKDSKVCNMLTMQEFHRRYHEKTGIAFTSLYPGCIATTGLFRSHIPLFRTLFPPFQKYITKGFVSEEESGKRLAQVVSDPSLSKSGVYWSWNNDSSSFENVLSEEASNQDKAKKVWEISEKLVGLE</sequence>
<proteinExistence type="inferred from homology"/>
<dbReference type="EMBL" id="JABFUD020000021">
    <property type="protein sequence ID" value="KAI5063191.1"/>
    <property type="molecule type" value="Genomic_DNA"/>
</dbReference>
<dbReference type="GO" id="GO:0015979">
    <property type="term" value="P:photosynthesis"/>
    <property type="evidence" value="ECO:0007669"/>
    <property type="project" value="UniProtKB-KW"/>
</dbReference>
<comment type="subcellular location">
    <subcellularLocation>
        <location evidence="7">Plastid</location>
        <location evidence="7">Chloroplast</location>
    </subcellularLocation>
</comment>
<dbReference type="GO" id="GO:0016630">
    <property type="term" value="F:protochlorophyllide reductase activity"/>
    <property type="evidence" value="ECO:0007669"/>
    <property type="project" value="UniProtKB-EC"/>
</dbReference>
<dbReference type="OrthoDB" id="191139at2759"/>
<protein>
    <recommendedName>
        <fullName evidence="7">NADPH-protochlorophyllide oxidoreductase</fullName>
        <ecNumber evidence="7">1.3.1.33</ecNumber>
    </recommendedName>
</protein>
<gene>
    <name evidence="8" type="ORF">GOP47_0021738</name>
</gene>